<dbReference type="Gene3D" id="1.20.1090.10">
    <property type="entry name" value="Dehydroquinate synthase-like - alpha domain"/>
    <property type="match status" value="1"/>
</dbReference>
<dbReference type="InterPro" id="IPR001670">
    <property type="entry name" value="ADH_Fe/GldA"/>
</dbReference>
<dbReference type="InterPro" id="IPR018211">
    <property type="entry name" value="ADH_Fe_CS"/>
</dbReference>
<dbReference type="Pfam" id="PF00465">
    <property type="entry name" value="Fe-ADH"/>
    <property type="match status" value="1"/>
</dbReference>
<dbReference type="SUPFAM" id="SSF56796">
    <property type="entry name" value="Dehydroquinate synthase-like"/>
    <property type="match status" value="1"/>
</dbReference>
<dbReference type="EMBL" id="VCYI01000022">
    <property type="protein sequence ID" value="MDN7013854.1"/>
    <property type="molecule type" value="Genomic_DNA"/>
</dbReference>
<proteinExistence type="predicted"/>
<reference evidence="4" key="1">
    <citation type="submission" date="2019-05" db="EMBL/GenBank/DDBJ databases">
        <title>Isolation and characterization of methanogens from the cold seep sediment at Four-Way Closure Ridge.</title>
        <authorList>
            <person name="You Y.-T."/>
            <person name="Chen S.-C."/>
            <person name="Zhang W.-L."/>
            <person name="Lai M.-C."/>
        </authorList>
    </citation>
    <scope>NUCLEOTIDE SEQUENCE</scope>
    <source>
        <strain evidence="4">FWC-SCC3</strain>
    </source>
</reference>
<evidence type="ECO:0000259" key="3">
    <source>
        <dbReference type="Pfam" id="PF25137"/>
    </source>
</evidence>
<dbReference type="InterPro" id="IPR056798">
    <property type="entry name" value="ADH_Fe_C"/>
</dbReference>
<dbReference type="PROSITE" id="PS00913">
    <property type="entry name" value="ADH_IRON_1"/>
    <property type="match status" value="1"/>
</dbReference>
<sequence length="386" mass="41683">MNNWSFYNPTHIEFCPECLDRISSGINYQRIALITTPGFTKRGVVAHVERALGDRLATVCDTVQPNPEVDAIDITAEHLRHVAPDCLIGLGGGSSLDTAKALARILTQPEGTTLSGHLRAGLPLENKRALPIITIPTTAGTGAEVTPFATVWDFQERKKHSITGNDLFPIKAILDPTLTLCLPESLTISSGLDAISHAFESVWNKNANPVSIGLATQSLTISLKTLPELKNRPHDLANRSAMMSASLLAGMAISQTRTALAHSISYPLTLGFDLPHGIACSFTLPELLKYNAVVDDGRLKRLAMILGYNNALGLADALKELLLSLGVPHFLSACELKEERALALTHEMLTPGRADNNLRPASVAEVCTIVKDAFQCNSSLKNEREE</sequence>
<comment type="caution">
    <text evidence="4">The sequence shown here is derived from an EMBL/GenBank/DDBJ whole genome shotgun (WGS) entry which is preliminary data.</text>
</comment>
<evidence type="ECO:0000313" key="5">
    <source>
        <dbReference type="Proteomes" id="UP001168423"/>
    </source>
</evidence>
<dbReference type="CDD" id="cd08182">
    <property type="entry name" value="HEPD"/>
    <property type="match status" value="1"/>
</dbReference>
<feature type="domain" description="Alcohol dehydrogenase iron-type/glycerol dehydrogenase GldA" evidence="2">
    <location>
        <begin position="9"/>
        <end position="176"/>
    </location>
</feature>
<accession>A0ABT8M5H9</accession>
<protein>
    <submittedName>
        <fullName evidence="4">Phosphonoacetaldehyde reductase</fullName>
    </submittedName>
</protein>
<dbReference type="RefSeq" id="WP_301678455.1">
    <property type="nucleotide sequence ID" value="NZ_VCYI01000022.1"/>
</dbReference>
<dbReference type="Pfam" id="PF25137">
    <property type="entry name" value="ADH_Fe_C"/>
    <property type="match status" value="1"/>
</dbReference>
<evidence type="ECO:0000256" key="1">
    <source>
        <dbReference type="ARBA" id="ARBA00023002"/>
    </source>
</evidence>
<dbReference type="InterPro" id="IPR039697">
    <property type="entry name" value="Alcohol_dehydrogenase_Fe"/>
</dbReference>
<feature type="domain" description="Fe-containing alcohol dehydrogenase-like C-terminal" evidence="3">
    <location>
        <begin position="187"/>
        <end position="374"/>
    </location>
</feature>
<evidence type="ECO:0000259" key="2">
    <source>
        <dbReference type="Pfam" id="PF00465"/>
    </source>
</evidence>
<organism evidence="4 5">
    <name type="scientific">Methanoculleus methanifontis</name>
    <dbReference type="NCBI Taxonomy" id="2584086"/>
    <lineage>
        <taxon>Archaea</taxon>
        <taxon>Methanobacteriati</taxon>
        <taxon>Methanobacteriota</taxon>
        <taxon>Stenosarchaea group</taxon>
        <taxon>Methanomicrobia</taxon>
        <taxon>Methanomicrobiales</taxon>
        <taxon>Methanomicrobiaceae</taxon>
        <taxon>Methanoculleus</taxon>
    </lineage>
</organism>
<dbReference type="Proteomes" id="UP001168423">
    <property type="component" value="Unassembled WGS sequence"/>
</dbReference>
<dbReference type="Gene3D" id="3.40.50.1970">
    <property type="match status" value="1"/>
</dbReference>
<name>A0ABT8M5H9_9EURY</name>
<dbReference type="PANTHER" id="PTHR11496">
    <property type="entry name" value="ALCOHOL DEHYDROGENASE"/>
    <property type="match status" value="1"/>
</dbReference>
<dbReference type="PANTHER" id="PTHR11496:SF103">
    <property type="entry name" value="DEHYDROGENASE, PUTATIVE-RELATED"/>
    <property type="match status" value="1"/>
</dbReference>
<gene>
    <name evidence="4" type="ORF">FGW20_12625</name>
</gene>
<dbReference type="InterPro" id="IPR035873">
    <property type="entry name" value="PhpC"/>
</dbReference>
<evidence type="ECO:0000313" key="4">
    <source>
        <dbReference type="EMBL" id="MDN7013854.1"/>
    </source>
</evidence>
<keyword evidence="1" id="KW-0560">Oxidoreductase</keyword>
<keyword evidence="5" id="KW-1185">Reference proteome</keyword>